<gene>
    <name evidence="7" type="ORF">HNQ41_002331</name>
</gene>
<dbReference type="Pfam" id="PF04241">
    <property type="entry name" value="DUF423"/>
    <property type="match status" value="1"/>
</dbReference>
<dbReference type="EMBL" id="JACHHB010000010">
    <property type="protein sequence ID" value="MBB5174137.1"/>
    <property type="molecule type" value="Genomic_DNA"/>
</dbReference>
<dbReference type="GO" id="GO:0005886">
    <property type="term" value="C:plasma membrane"/>
    <property type="evidence" value="ECO:0007669"/>
    <property type="project" value="TreeGrafter"/>
</dbReference>
<dbReference type="RefSeq" id="WP_184664571.1">
    <property type="nucleotide sequence ID" value="NZ_JACHHB010000010.1"/>
</dbReference>
<comment type="caution">
    <text evidence="7">The sequence shown here is derived from an EMBL/GenBank/DDBJ whole genome shotgun (WGS) entry which is preliminary data.</text>
</comment>
<reference evidence="7 8" key="1">
    <citation type="submission" date="2020-08" db="EMBL/GenBank/DDBJ databases">
        <title>Genomic Encyclopedia of Type Strains, Phase IV (KMG-IV): sequencing the most valuable type-strain genomes for metagenomic binning, comparative biology and taxonomic classification.</title>
        <authorList>
            <person name="Goeker M."/>
        </authorList>
    </citation>
    <scope>NUCLEOTIDE SEQUENCE [LARGE SCALE GENOMIC DNA]</scope>
    <source>
        <strain evidence="7 8">DSM 24696</strain>
    </source>
</reference>
<keyword evidence="8" id="KW-1185">Reference proteome</keyword>
<accession>A0A840QS81</accession>
<keyword evidence="5 6" id="KW-0472">Membrane</keyword>
<name>A0A840QS81_9BACI</name>
<feature type="transmembrane region" description="Helical" evidence="6">
    <location>
        <begin position="100"/>
        <end position="121"/>
    </location>
</feature>
<evidence type="ECO:0000313" key="8">
    <source>
        <dbReference type="Proteomes" id="UP000551878"/>
    </source>
</evidence>
<dbReference type="PANTHER" id="PTHR43461:SF1">
    <property type="entry name" value="TRANSMEMBRANE PROTEIN 256"/>
    <property type="match status" value="1"/>
</dbReference>
<comment type="similarity">
    <text evidence="2">Belongs to the UPF0382 family.</text>
</comment>
<proteinExistence type="inferred from homology"/>
<dbReference type="AlphaFoldDB" id="A0A840QS81"/>
<feature type="transmembrane region" description="Helical" evidence="6">
    <location>
        <begin position="67"/>
        <end position="88"/>
    </location>
</feature>
<evidence type="ECO:0000256" key="6">
    <source>
        <dbReference type="SAM" id="Phobius"/>
    </source>
</evidence>
<dbReference type="InterPro" id="IPR006696">
    <property type="entry name" value="DUF423"/>
</dbReference>
<evidence type="ECO:0000256" key="5">
    <source>
        <dbReference type="ARBA" id="ARBA00023136"/>
    </source>
</evidence>
<protein>
    <submittedName>
        <fullName evidence="7">Uncharacterized membrane protein YgdD (TMEM256/DUF423 family)</fullName>
    </submittedName>
</protein>
<keyword evidence="4 6" id="KW-1133">Transmembrane helix</keyword>
<dbReference type="PANTHER" id="PTHR43461">
    <property type="entry name" value="TRANSMEMBRANE PROTEIN 256"/>
    <property type="match status" value="1"/>
</dbReference>
<keyword evidence="3 6" id="KW-0812">Transmembrane</keyword>
<evidence type="ECO:0000256" key="4">
    <source>
        <dbReference type="ARBA" id="ARBA00022989"/>
    </source>
</evidence>
<organism evidence="7 8">
    <name type="scientific">Texcoconibacillus texcoconensis</name>
    <dbReference type="NCBI Taxonomy" id="1095777"/>
    <lineage>
        <taxon>Bacteria</taxon>
        <taxon>Bacillati</taxon>
        <taxon>Bacillota</taxon>
        <taxon>Bacilli</taxon>
        <taxon>Bacillales</taxon>
        <taxon>Bacillaceae</taxon>
        <taxon>Texcoconibacillus</taxon>
    </lineage>
</organism>
<evidence type="ECO:0000256" key="3">
    <source>
        <dbReference type="ARBA" id="ARBA00022692"/>
    </source>
</evidence>
<evidence type="ECO:0000313" key="7">
    <source>
        <dbReference type="EMBL" id="MBB5174137.1"/>
    </source>
</evidence>
<sequence>MKTLLILGGISGFLFVAIGAFGAHALQPRLESYGLKAQYETGVQYHMIHTVAILVIAILMRYFQASGLLYGAGWAMFIGIILFSGSLYAMGVTGIRPLGAITPIGGVAFLTGWALMVIAVIQEG</sequence>
<evidence type="ECO:0000256" key="2">
    <source>
        <dbReference type="ARBA" id="ARBA00009694"/>
    </source>
</evidence>
<comment type="subcellular location">
    <subcellularLocation>
        <location evidence="1">Membrane</location>
        <topology evidence="1">Multi-pass membrane protein</topology>
    </subcellularLocation>
</comment>
<feature type="transmembrane region" description="Helical" evidence="6">
    <location>
        <begin position="43"/>
        <end position="60"/>
    </location>
</feature>
<evidence type="ECO:0000256" key="1">
    <source>
        <dbReference type="ARBA" id="ARBA00004141"/>
    </source>
</evidence>
<dbReference type="Proteomes" id="UP000551878">
    <property type="component" value="Unassembled WGS sequence"/>
</dbReference>